<keyword evidence="1" id="KW-0812">Transmembrane</keyword>
<evidence type="ECO:0000313" key="2">
    <source>
        <dbReference type="EMBL" id="CAI2194724.1"/>
    </source>
</evidence>
<keyword evidence="1" id="KW-0472">Membrane</keyword>
<keyword evidence="1" id="KW-1133">Transmembrane helix</keyword>
<proteinExistence type="predicted"/>
<accession>A0A9W4T569</accession>
<dbReference type="OrthoDB" id="2403588at2759"/>
<evidence type="ECO:0000256" key="1">
    <source>
        <dbReference type="SAM" id="Phobius"/>
    </source>
</evidence>
<name>A0A9W4T569_9GLOM</name>
<protein>
    <submittedName>
        <fullName evidence="2">6654_t:CDS:1</fullName>
    </submittedName>
</protein>
<feature type="transmembrane region" description="Helical" evidence="1">
    <location>
        <begin position="24"/>
        <end position="43"/>
    </location>
</feature>
<sequence length="101" mass="12075">FLESKHLINIIEAANFAKNKLQEYYLSLDGFVYIISTIINSYFKMSFYKDNAFEDKYIQLYKQQIKKLWKDKYISGQNERNYQSIDSLDNVHSNALMAHIF</sequence>
<evidence type="ECO:0000313" key="3">
    <source>
        <dbReference type="Proteomes" id="UP001153678"/>
    </source>
</evidence>
<dbReference type="Proteomes" id="UP001153678">
    <property type="component" value="Unassembled WGS sequence"/>
</dbReference>
<dbReference type="AlphaFoldDB" id="A0A9W4T569"/>
<reference evidence="2" key="1">
    <citation type="submission" date="2022-08" db="EMBL/GenBank/DDBJ databases">
        <authorList>
            <person name="Kallberg Y."/>
            <person name="Tangrot J."/>
            <person name="Rosling A."/>
        </authorList>
    </citation>
    <scope>NUCLEOTIDE SEQUENCE</scope>
    <source>
        <strain evidence="2">Wild A</strain>
    </source>
</reference>
<comment type="caution">
    <text evidence="2">The sequence shown here is derived from an EMBL/GenBank/DDBJ whole genome shotgun (WGS) entry which is preliminary data.</text>
</comment>
<gene>
    <name evidence="2" type="ORF">FWILDA_LOCUS16720</name>
</gene>
<keyword evidence="3" id="KW-1185">Reference proteome</keyword>
<feature type="non-terminal residue" evidence="2">
    <location>
        <position position="101"/>
    </location>
</feature>
<dbReference type="EMBL" id="CAMKVN010011331">
    <property type="protein sequence ID" value="CAI2194724.1"/>
    <property type="molecule type" value="Genomic_DNA"/>
</dbReference>
<organism evidence="2 3">
    <name type="scientific">Funneliformis geosporum</name>
    <dbReference type="NCBI Taxonomy" id="1117311"/>
    <lineage>
        <taxon>Eukaryota</taxon>
        <taxon>Fungi</taxon>
        <taxon>Fungi incertae sedis</taxon>
        <taxon>Mucoromycota</taxon>
        <taxon>Glomeromycotina</taxon>
        <taxon>Glomeromycetes</taxon>
        <taxon>Glomerales</taxon>
        <taxon>Glomeraceae</taxon>
        <taxon>Funneliformis</taxon>
    </lineage>
</organism>